<accession>A0A182KIN5</accession>
<sequence length="62" mass="7021">MDRSSCIAKEIVLRVGCFPFSYLLHALFAFIGTSYTPRTEEVFKLCVASQIAFPVPLCYVDR</sequence>
<feature type="transmembrane region" description="Helical" evidence="1">
    <location>
        <begin position="12"/>
        <end position="36"/>
    </location>
</feature>
<organism evidence="2 3">
    <name type="scientific">Anopheles christyi</name>
    <dbReference type="NCBI Taxonomy" id="43041"/>
    <lineage>
        <taxon>Eukaryota</taxon>
        <taxon>Metazoa</taxon>
        <taxon>Ecdysozoa</taxon>
        <taxon>Arthropoda</taxon>
        <taxon>Hexapoda</taxon>
        <taxon>Insecta</taxon>
        <taxon>Pterygota</taxon>
        <taxon>Neoptera</taxon>
        <taxon>Endopterygota</taxon>
        <taxon>Diptera</taxon>
        <taxon>Nematocera</taxon>
        <taxon>Culicoidea</taxon>
        <taxon>Culicidae</taxon>
        <taxon>Anophelinae</taxon>
        <taxon>Anopheles</taxon>
    </lineage>
</organism>
<keyword evidence="1" id="KW-0812">Transmembrane</keyword>
<keyword evidence="1" id="KW-0472">Membrane</keyword>
<proteinExistence type="predicted"/>
<reference evidence="3" key="1">
    <citation type="submission" date="2013-03" db="EMBL/GenBank/DDBJ databases">
        <title>The Genome Sequence of Anopheles christyi ACHKN1017.</title>
        <authorList>
            <consortium name="The Broad Institute Genomics Platform"/>
            <person name="Neafsey D.E."/>
            <person name="Besansky N."/>
            <person name="Walker B."/>
            <person name="Young S.K."/>
            <person name="Zeng Q."/>
            <person name="Gargeya S."/>
            <person name="Fitzgerald M."/>
            <person name="Haas B."/>
            <person name="Abouelleil A."/>
            <person name="Allen A.W."/>
            <person name="Alvarado L."/>
            <person name="Arachchi H.M."/>
            <person name="Berlin A.M."/>
            <person name="Chapman S.B."/>
            <person name="Gainer-Dewar J."/>
            <person name="Goldberg J."/>
            <person name="Griggs A."/>
            <person name="Gujja S."/>
            <person name="Hansen M."/>
            <person name="Howarth C."/>
            <person name="Imamovic A."/>
            <person name="Ireland A."/>
            <person name="Larimer J."/>
            <person name="McCowan C."/>
            <person name="Murphy C."/>
            <person name="Pearson M."/>
            <person name="Poon T.W."/>
            <person name="Priest M."/>
            <person name="Roberts A."/>
            <person name="Saif S."/>
            <person name="Shea T."/>
            <person name="Sisk P."/>
            <person name="Sykes S."/>
            <person name="Wortman J."/>
            <person name="Nusbaum C."/>
            <person name="Birren B."/>
        </authorList>
    </citation>
    <scope>NUCLEOTIDE SEQUENCE [LARGE SCALE GENOMIC DNA]</scope>
    <source>
        <strain evidence="3">ACHKN1017</strain>
    </source>
</reference>
<protein>
    <submittedName>
        <fullName evidence="2">Uncharacterized protein</fullName>
    </submittedName>
</protein>
<dbReference type="AlphaFoldDB" id="A0A182KIN5"/>
<dbReference type="EnsemblMetazoa" id="ACHR014305-RA">
    <property type="protein sequence ID" value="ACHR014305-PA"/>
    <property type="gene ID" value="ACHR014305"/>
</dbReference>
<keyword evidence="3" id="KW-1185">Reference proteome</keyword>
<dbReference type="Proteomes" id="UP000075881">
    <property type="component" value="Unassembled WGS sequence"/>
</dbReference>
<evidence type="ECO:0000313" key="2">
    <source>
        <dbReference type="EnsemblMetazoa" id="ACHR014305-PA"/>
    </source>
</evidence>
<name>A0A182KIN5_9DIPT</name>
<keyword evidence="1" id="KW-1133">Transmembrane helix</keyword>
<dbReference type="VEuPathDB" id="VectorBase:ACHR014305"/>
<evidence type="ECO:0000313" key="3">
    <source>
        <dbReference type="Proteomes" id="UP000075881"/>
    </source>
</evidence>
<evidence type="ECO:0000256" key="1">
    <source>
        <dbReference type="SAM" id="Phobius"/>
    </source>
</evidence>
<reference evidence="2" key="2">
    <citation type="submission" date="2020-05" db="UniProtKB">
        <authorList>
            <consortium name="EnsemblMetazoa"/>
        </authorList>
    </citation>
    <scope>IDENTIFICATION</scope>
    <source>
        <strain evidence="2">ACHKN1017</strain>
    </source>
</reference>